<keyword evidence="1" id="KW-0812">Transmembrane</keyword>
<dbReference type="PANTHER" id="PTHR22943:SF86">
    <property type="entry name" value="SEVEN TM RECEPTOR"/>
    <property type="match status" value="1"/>
</dbReference>
<protein>
    <submittedName>
        <fullName evidence="2">Uncharacterized protein</fullName>
    </submittedName>
</protein>
<keyword evidence="1" id="KW-0472">Membrane</keyword>
<feature type="transmembrane region" description="Helical" evidence="1">
    <location>
        <begin position="71"/>
        <end position="91"/>
    </location>
</feature>
<accession>A0A2G5SEA9</accession>
<dbReference type="OrthoDB" id="10461582at2759"/>
<dbReference type="AlphaFoldDB" id="A0A2G5SEA9"/>
<sequence>MAYFGFKCYIETKKLVSLANISKKFETLQWQLFYALFSQTLIPLIFMQTPMTVTYVFTMILSNSFPFLGRWVAFGISSYLATDAWPTILIIKPYRDALINLICFWKWCKVKVSPNQAIGDNSNTV</sequence>
<dbReference type="SUPFAM" id="SSF81321">
    <property type="entry name" value="Family A G protein-coupled receptor-like"/>
    <property type="match status" value="1"/>
</dbReference>
<evidence type="ECO:0000313" key="3">
    <source>
        <dbReference type="Proteomes" id="UP000230233"/>
    </source>
</evidence>
<dbReference type="PANTHER" id="PTHR22943">
    <property type="entry name" value="7-TRANSMEMBRANE DOMAIN RECEPTOR C.ELEGANS"/>
    <property type="match status" value="1"/>
</dbReference>
<evidence type="ECO:0000313" key="2">
    <source>
        <dbReference type="EMBL" id="PIC13347.1"/>
    </source>
</evidence>
<name>A0A2G5SEA9_9PELO</name>
<dbReference type="GO" id="GO:0042048">
    <property type="term" value="P:olfactory behavior"/>
    <property type="evidence" value="ECO:0007669"/>
    <property type="project" value="TreeGrafter"/>
</dbReference>
<dbReference type="Pfam" id="PF10326">
    <property type="entry name" value="7TM_GPCR_Str"/>
    <property type="match status" value="1"/>
</dbReference>
<feature type="transmembrane region" description="Helical" evidence="1">
    <location>
        <begin position="32"/>
        <end position="51"/>
    </location>
</feature>
<dbReference type="EMBL" id="PDUG01000013">
    <property type="protein sequence ID" value="PIC13347.1"/>
    <property type="molecule type" value="Genomic_DNA"/>
</dbReference>
<dbReference type="InterPro" id="IPR019428">
    <property type="entry name" value="7TM_GPCR_serpentine_rcpt_Str"/>
</dbReference>
<dbReference type="GO" id="GO:0005886">
    <property type="term" value="C:plasma membrane"/>
    <property type="evidence" value="ECO:0007669"/>
    <property type="project" value="TreeGrafter"/>
</dbReference>
<organism evidence="2 3">
    <name type="scientific">Caenorhabditis nigoni</name>
    <dbReference type="NCBI Taxonomy" id="1611254"/>
    <lineage>
        <taxon>Eukaryota</taxon>
        <taxon>Metazoa</taxon>
        <taxon>Ecdysozoa</taxon>
        <taxon>Nematoda</taxon>
        <taxon>Chromadorea</taxon>
        <taxon>Rhabditida</taxon>
        <taxon>Rhabditina</taxon>
        <taxon>Rhabditomorpha</taxon>
        <taxon>Rhabditoidea</taxon>
        <taxon>Rhabditidae</taxon>
        <taxon>Peloderinae</taxon>
        <taxon>Caenorhabditis</taxon>
    </lineage>
</organism>
<keyword evidence="3" id="KW-1185">Reference proteome</keyword>
<proteinExistence type="predicted"/>
<dbReference type="Proteomes" id="UP000230233">
    <property type="component" value="Unassembled WGS sequence"/>
</dbReference>
<evidence type="ECO:0000256" key="1">
    <source>
        <dbReference type="SAM" id="Phobius"/>
    </source>
</evidence>
<gene>
    <name evidence="2" type="ORF">B9Z55_027751</name>
</gene>
<keyword evidence="1" id="KW-1133">Transmembrane helix</keyword>
<comment type="caution">
    <text evidence="2">The sequence shown here is derived from an EMBL/GenBank/DDBJ whole genome shotgun (WGS) entry which is preliminary data.</text>
</comment>
<reference evidence="3" key="1">
    <citation type="submission" date="2017-10" db="EMBL/GenBank/DDBJ databases">
        <title>Rapid genome shrinkage in a self-fertile nematode reveals novel sperm competition proteins.</title>
        <authorList>
            <person name="Yin D."/>
            <person name="Schwarz E.M."/>
            <person name="Thomas C.G."/>
            <person name="Felde R.L."/>
            <person name="Korf I.F."/>
            <person name="Cutter A.D."/>
            <person name="Schartner C.M."/>
            <person name="Ralston E.J."/>
            <person name="Meyer B.J."/>
            <person name="Haag E.S."/>
        </authorList>
    </citation>
    <scope>NUCLEOTIDE SEQUENCE [LARGE SCALE GENOMIC DNA]</scope>
    <source>
        <strain evidence="3">JU1422</strain>
    </source>
</reference>
<dbReference type="GO" id="GO:0038022">
    <property type="term" value="F:G protein-coupled olfactory receptor activity"/>
    <property type="evidence" value="ECO:0007669"/>
    <property type="project" value="TreeGrafter"/>
</dbReference>